<keyword evidence="7" id="KW-0406">Ion transport</keyword>
<evidence type="ECO:0000256" key="11">
    <source>
        <dbReference type="PROSITE-ProRule" id="PRU01360"/>
    </source>
</evidence>
<dbReference type="InterPro" id="IPR036942">
    <property type="entry name" value="Beta-barrel_TonB_sf"/>
</dbReference>
<dbReference type="EMBL" id="PIQE01000004">
    <property type="protein sequence ID" value="RUO69801.1"/>
    <property type="molecule type" value="Genomic_DNA"/>
</dbReference>
<dbReference type="SUPFAM" id="SSF56935">
    <property type="entry name" value="Porins"/>
    <property type="match status" value="1"/>
</dbReference>
<dbReference type="GO" id="GO:0009279">
    <property type="term" value="C:cell outer membrane"/>
    <property type="evidence" value="ECO:0007669"/>
    <property type="project" value="UniProtKB-SubCell"/>
</dbReference>
<evidence type="ECO:0000256" key="12">
    <source>
        <dbReference type="PROSITE-ProRule" id="PRU10143"/>
    </source>
</evidence>
<dbReference type="STRING" id="1122124.GCA_000423165_02141"/>
<evidence type="ECO:0000256" key="6">
    <source>
        <dbReference type="ARBA" id="ARBA00023004"/>
    </source>
</evidence>
<dbReference type="Pfam" id="PF00593">
    <property type="entry name" value="TonB_dep_Rec_b-barrel"/>
    <property type="match status" value="1"/>
</dbReference>
<protein>
    <submittedName>
        <fullName evidence="17">TonB-dependent receptor</fullName>
    </submittedName>
</protein>
<dbReference type="PANTHER" id="PTHR32552">
    <property type="entry name" value="FERRICHROME IRON RECEPTOR-RELATED"/>
    <property type="match status" value="1"/>
</dbReference>
<evidence type="ECO:0000256" key="1">
    <source>
        <dbReference type="ARBA" id="ARBA00004571"/>
    </source>
</evidence>
<keyword evidence="5 11" id="KW-0812">Transmembrane</keyword>
<feature type="chain" id="PRO_5019233771" evidence="14">
    <location>
        <begin position="31"/>
        <end position="788"/>
    </location>
</feature>
<evidence type="ECO:0000256" key="14">
    <source>
        <dbReference type="SAM" id="SignalP"/>
    </source>
</evidence>
<comment type="caution">
    <text evidence="17">The sequence shown here is derived from an EMBL/GenBank/DDBJ whole genome shotgun (WGS) entry which is preliminary data.</text>
</comment>
<feature type="domain" description="TonB-dependent receptor-like beta-barrel" evidence="15">
    <location>
        <begin position="264"/>
        <end position="751"/>
    </location>
</feature>
<gene>
    <name evidence="17" type="ORF">CWI80_11325</name>
</gene>
<evidence type="ECO:0000256" key="10">
    <source>
        <dbReference type="ARBA" id="ARBA00023237"/>
    </source>
</evidence>
<keyword evidence="3 11" id="KW-1134">Transmembrane beta strand</keyword>
<evidence type="ECO:0000313" key="18">
    <source>
        <dbReference type="Proteomes" id="UP000287022"/>
    </source>
</evidence>
<evidence type="ECO:0000256" key="4">
    <source>
        <dbReference type="ARBA" id="ARBA00022496"/>
    </source>
</evidence>
<organism evidence="17 18">
    <name type="scientific">Pseudidiomarina sediminum</name>
    <dbReference type="NCBI Taxonomy" id="431675"/>
    <lineage>
        <taxon>Bacteria</taxon>
        <taxon>Pseudomonadati</taxon>
        <taxon>Pseudomonadota</taxon>
        <taxon>Gammaproteobacteria</taxon>
        <taxon>Alteromonadales</taxon>
        <taxon>Idiomarinaceae</taxon>
        <taxon>Pseudidiomarina</taxon>
    </lineage>
</organism>
<evidence type="ECO:0000256" key="13">
    <source>
        <dbReference type="RuleBase" id="RU003357"/>
    </source>
</evidence>
<keyword evidence="2 11" id="KW-0813">Transport</keyword>
<evidence type="ECO:0000256" key="9">
    <source>
        <dbReference type="ARBA" id="ARBA00023136"/>
    </source>
</evidence>
<keyword evidence="6" id="KW-0408">Iron</keyword>
<keyword evidence="14" id="KW-0732">Signal</keyword>
<feature type="short sequence motif" description="TonB box" evidence="12">
    <location>
        <begin position="47"/>
        <end position="53"/>
    </location>
</feature>
<dbReference type="AlphaFoldDB" id="A0A432Z0W3"/>
<dbReference type="InterPro" id="IPR010916">
    <property type="entry name" value="TonB_box_CS"/>
</dbReference>
<dbReference type="GO" id="GO:0006826">
    <property type="term" value="P:iron ion transport"/>
    <property type="evidence" value="ECO:0007669"/>
    <property type="project" value="UniProtKB-KW"/>
</dbReference>
<keyword evidence="17" id="KW-0675">Receptor</keyword>
<comment type="similarity">
    <text evidence="11 13">Belongs to the TonB-dependent receptor family.</text>
</comment>
<dbReference type="CDD" id="cd01347">
    <property type="entry name" value="ligand_gated_channel"/>
    <property type="match status" value="1"/>
</dbReference>
<dbReference type="PROSITE" id="PS00430">
    <property type="entry name" value="TONB_DEPENDENT_REC_1"/>
    <property type="match status" value="1"/>
</dbReference>
<dbReference type="Proteomes" id="UP000287022">
    <property type="component" value="Unassembled WGS sequence"/>
</dbReference>
<dbReference type="InterPro" id="IPR000531">
    <property type="entry name" value="Beta-barrel_TonB"/>
</dbReference>
<keyword evidence="8 12" id="KW-0798">TonB box</keyword>
<evidence type="ECO:0000256" key="3">
    <source>
        <dbReference type="ARBA" id="ARBA00022452"/>
    </source>
</evidence>
<proteinExistence type="inferred from homology"/>
<reference evidence="18" key="1">
    <citation type="journal article" date="2018" name="Front. Microbiol.">
        <title>Genome-Based Analysis Reveals the Taxonomy and Diversity of the Family Idiomarinaceae.</title>
        <authorList>
            <person name="Liu Y."/>
            <person name="Lai Q."/>
            <person name="Shao Z."/>
        </authorList>
    </citation>
    <scope>NUCLEOTIDE SEQUENCE [LARGE SCALE GENOMIC DNA]</scope>
    <source>
        <strain evidence="18">c121</strain>
    </source>
</reference>
<feature type="signal peptide" evidence="14">
    <location>
        <begin position="1"/>
        <end position="30"/>
    </location>
</feature>
<dbReference type="Gene3D" id="2.40.170.20">
    <property type="entry name" value="TonB-dependent receptor, beta-barrel domain"/>
    <property type="match status" value="1"/>
</dbReference>
<dbReference type="PANTHER" id="PTHR32552:SF81">
    <property type="entry name" value="TONB-DEPENDENT OUTER MEMBRANE RECEPTOR"/>
    <property type="match status" value="1"/>
</dbReference>
<comment type="subcellular location">
    <subcellularLocation>
        <location evidence="1 11">Cell outer membrane</location>
        <topology evidence="1 11">Multi-pass membrane protein</topology>
    </subcellularLocation>
</comment>
<name>A0A432Z0W3_9GAMM</name>
<keyword evidence="9 11" id="KW-0472">Membrane</keyword>
<keyword evidence="10 11" id="KW-0998">Cell outer membrane</keyword>
<evidence type="ECO:0000259" key="15">
    <source>
        <dbReference type="Pfam" id="PF00593"/>
    </source>
</evidence>
<evidence type="ECO:0000313" key="17">
    <source>
        <dbReference type="EMBL" id="RUO69801.1"/>
    </source>
</evidence>
<evidence type="ECO:0000256" key="2">
    <source>
        <dbReference type="ARBA" id="ARBA00022448"/>
    </source>
</evidence>
<sequence>MHTFKANRLSLAIASLLFVPAVAFSNQAVAQQVDADESDASSDKVETIIVTAQKTKQSLQDVADAVSVVKGDDLDRLNVANIFDLSDQVPGLVVSSVQGYRPSISLRGVGNEIPDNAGTKQAVAYHIDGVFMANDYALWADLVDIDRVEVTRGPDGTIYGNSSTGGAVNVHTRQPEFFDGEGFVDVTLGQYDTRNLRGATNLLLSDELVLRVSGSHRQHEGFTENRALQHDYRLDDKNDTTMRAQLRWQPSADLDLMLQHMVFSSDTNGPALKGNFDTISDDPRVVYHDTAEYYKLDMDMTSLHANYEMDWATLRGIFSQQNYDMRRRLDMDRSSLTANDPAPLPMPADGVPVHLGQVPIPEFIGNLRQEDETYTAEINLVSPENDSGLSWVVGAFYLDTQIFSNTRNFYDAGRDGNPVSEVVAGPNVFANNADIDFINSDYRNFQSYSVFGQVAVELAEALTLTGGLRYTNNQFDDERCSLNCVPNREPITSRPSDETDNVTGKIALDYRFSEQTMAYASVATGVKPAGSNSSTDTRFFPEKFDQEEVVAYEFGMKNDLWDNRLRLNTAAFYYDYSDYLFESSGIGRFNSGASNLPEAEIYGVEVEAQANLGSGWFLDANMTWMDSEITQGRDAIDRAVAENASIGLILAGASSDEINAAREATAVDLTGNQLAKIPEFAANLRLSHEYKLANSALLRTSLSYTHRGDYFARVFNSVERDLVESYDLAHLNVSYAPAHGKWDVALNVRNLFDSDAVASVHTDTFGIGITSAQYLAPRTVTMQMRYFF</sequence>
<evidence type="ECO:0000256" key="5">
    <source>
        <dbReference type="ARBA" id="ARBA00022692"/>
    </source>
</evidence>
<dbReference type="InterPro" id="IPR039426">
    <property type="entry name" value="TonB-dep_rcpt-like"/>
</dbReference>
<dbReference type="PROSITE" id="PS52016">
    <property type="entry name" value="TONB_DEPENDENT_REC_3"/>
    <property type="match status" value="1"/>
</dbReference>
<feature type="domain" description="TonB-dependent receptor plug" evidence="16">
    <location>
        <begin position="59"/>
        <end position="167"/>
    </location>
</feature>
<evidence type="ECO:0000259" key="16">
    <source>
        <dbReference type="Pfam" id="PF07715"/>
    </source>
</evidence>
<keyword evidence="4" id="KW-0410">Iron transport</keyword>
<dbReference type="RefSeq" id="WP_026860846.1">
    <property type="nucleotide sequence ID" value="NZ_PIQE01000004.1"/>
</dbReference>
<evidence type="ECO:0000256" key="8">
    <source>
        <dbReference type="ARBA" id="ARBA00023077"/>
    </source>
</evidence>
<evidence type="ECO:0000256" key="7">
    <source>
        <dbReference type="ARBA" id="ARBA00023065"/>
    </source>
</evidence>
<dbReference type="Pfam" id="PF07715">
    <property type="entry name" value="Plug"/>
    <property type="match status" value="1"/>
</dbReference>
<keyword evidence="18" id="KW-1185">Reference proteome</keyword>
<dbReference type="InterPro" id="IPR012910">
    <property type="entry name" value="Plug_dom"/>
</dbReference>
<accession>A0A432Z0W3</accession>